<dbReference type="EC" id="6.1.1.21" evidence="2"/>
<evidence type="ECO:0000256" key="5">
    <source>
        <dbReference type="ARBA" id="ARBA00047639"/>
    </source>
</evidence>
<reference evidence="8" key="1">
    <citation type="submission" date="2013-12" db="EMBL/GenBank/DDBJ databases">
        <title>The Genome Sequence of Aphanomyces astaci APO3.</title>
        <authorList>
            <consortium name="The Broad Institute Genomics Platform"/>
            <person name="Russ C."/>
            <person name="Tyler B."/>
            <person name="van West P."/>
            <person name="Dieguez-Uribeondo J."/>
            <person name="Young S.K."/>
            <person name="Zeng Q."/>
            <person name="Gargeya S."/>
            <person name="Fitzgerald M."/>
            <person name="Abouelleil A."/>
            <person name="Alvarado L."/>
            <person name="Chapman S.B."/>
            <person name="Gainer-Dewar J."/>
            <person name="Goldberg J."/>
            <person name="Griggs A."/>
            <person name="Gujja S."/>
            <person name="Hansen M."/>
            <person name="Howarth C."/>
            <person name="Imamovic A."/>
            <person name="Ireland A."/>
            <person name="Larimer J."/>
            <person name="McCowan C."/>
            <person name="Murphy C."/>
            <person name="Pearson M."/>
            <person name="Poon T.W."/>
            <person name="Priest M."/>
            <person name="Roberts A."/>
            <person name="Saif S."/>
            <person name="Shea T."/>
            <person name="Sykes S."/>
            <person name="Wortman J."/>
            <person name="Nusbaum C."/>
            <person name="Birren B."/>
        </authorList>
    </citation>
    <scope>NUCLEOTIDE SEQUENCE [LARGE SCALE GENOMIC DNA]</scope>
    <source>
        <strain evidence="8">APO3</strain>
    </source>
</reference>
<evidence type="ECO:0000256" key="1">
    <source>
        <dbReference type="ARBA" id="ARBA00008226"/>
    </source>
</evidence>
<dbReference type="GO" id="GO:0004821">
    <property type="term" value="F:histidine-tRNA ligase activity"/>
    <property type="evidence" value="ECO:0007669"/>
    <property type="project" value="UniProtKB-EC"/>
</dbReference>
<dbReference type="Gene3D" id="3.40.50.800">
    <property type="entry name" value="Anticodon-binding domain"/>
    <property type="match status" value="1"/>
</dbReference>
<dbReference type="CDD" id="cd00773">
    <property type="entry name" value="HisRS-like_core"/>
    <property type="match status" value="1"/>
</dbReference>
<evidence type="ECO:0000259" key="7">
    <source>
        <dbReference type="PROSITE" id="PS50862"/>
    </source>
</evidence>
<protein>
    <recommendedName>
        <fullName evidence="2">histidine--tRNA ligase</fullName>
        <ecNumber evidence="2">6.1.1.21</ecNumber>
    </recommendedName>
    <alternativeName>
        <fullName evidence="4">Histidyl-tRNA synthetase</fullName>
    </alternativeName>
</protein>
<dbReference type="PANTHER" id="PTHR43707:SF1">
    <property type="entry name" value="HISTIDINE--TRNA LIGASE, MITOCHONDRIAL-RELATED"/>
    <property type="match status" value="1"/>
</dbReference>
<dbReference type="VEuPathDB" id="FungiDB:H257_11349"/>
<dbReference type="SUPFAM" id="SSF52954">
    <property type="entry name" value="Class II aaRS ABD-related"/>
    <property type="match status" value="1"/>
</dbReference>
<organism evidence="8">
    <name type="scientific">Aphanomyces astaci</name>
    <name type="common">Crayfish plague agent</name>
    <dbReference type="NCBI Taxonomy" id="112090"/>
    <lineage>
        <taxon>Eukaryota</taxon>
        <taxon>Sar</taxon>
        <taxon>Stramenopiles</taxon>
        <taxon>Oomycota</taxon>
        <taxon>Saprolegniomycetes</taxon>
        <taxon>Saprolegniales</taxon>
        <taxon>Verrucalvaceae</taxon>
        <taxon>Aphanomyces</taxon>
    </lineage>
</organism>
<dbReference type="PROSITE" id="PS50862">
    <property type="entry name" value="AA_TRNA_LIGASE_II"/>
    <property type="match status" value="1"/>
</dbReference>
<dbReference type="PIRSF" id="PIRSF001549">
    <property type="entry name" value="His-tRNA_synth"/>
    <property type="match status" value="1"/>
</dbReference>
<dbReference type="GO" id="GO:0005524">
    <property type="term" value="F:ATP binding"/>
    <property type="evidence" value="ECO:0007669"/>
    <property type="project" value="InterPro"/>
</dbReference>
<dbReference type="InterPro" id="IPR004154">
    <property type="entry name" value="Anticodon-bd"/>
</dbReference>
<dbReference type="GO" id="GO:0005737">
    <property type="term" value="C:cytoplasm"/>
    <property type="evidence" value="ECO:0007669"/>
    <property type="project" value="InterPro"/>
</dbReference>
<dbReference type="STRING" id="112090.W4G2V1"/>
<dbReference type="InterPro" id="IPR036621">
    <property type="entry name" value="Anticodon-bd_dom_sf"/>
</dbReference>
<keyword evidence="3" id="KW-0547">Nucleotide-binding</keyword>
<feature type="binding site" evidence="6">
    <location>
        <position position="262"/>
    </location>
    <ligand>
        <name>L-histidine</name>
        <dbReference type="ChEBI" id="CHEBI:57595"/>
    </ligand>
</feature>
<dbReference type="SUPFAM" id="SSF55681">
    <property type="entry name" value="Class II aaRS and biotin synthetases"/>
    <property type="match status" value="1"/>
</dbReference>
<proteinExistence type="inferred from homology"/>
<gene>
    <name evidence="8" type="ORF">H257_11349</name>
</gene>
<accession>W4G2V1</accession>
<dbReference type="InterPro" id="IPR045864">
    <property type="entry name" value="aa-tRNA-synth_II/BPL/LPL"/>
</dbReference>
<sequence length="416" mass="45402">MATKKATGVAAVRGTRDLWAKDLAAQQHVVSIMQSTCSRYGYAPVQTPMIESTDLYMRSLGTTSDIVSKEMYTFPDNSNNSLTLRPEGTAGVVRSMLSNGLQYAGPHKVSYSGSMFRYERPQRGRYREFQQFGIEYLGSNGPHIDIDVLAMANDVVNALGLDLTLHINTLGCVDSRKAYRSTLTAFLDPLKHELSADSQQRLTRGSVLRILDSKDSRDKELLQDAPRLLDSLTKSARTRFDVVQNGLAALGISSQLDHTLVRGLDYYSHTVFEFVDSSSGLACLAGGCYDHLVEALGGPAMSCVGWAAGVDRLTALGPVRRPPPTQIAMVPVGNVGVSAIQLAAALRRAGHVVHWIEFPQLKKQLKLADQFGCTYAILLGQDELDQGYVTLKDLGGRTQQTLPAENVVAYFDQLLA</sequence>
<evidence type="ECO:0000313" key="8">
    <source>
        <dbReference type="EMBL" id="ETV74037.1"/>
    </source>
</evidence>
<dbReference type="InterPro" id="IPR041715">
    <property type="entry name" value="HisRS-like_core"/>
</dbReference>
<dbReference type="RefSeq" id="XP_009836550.1">
    <property type="nucleotide sequence ID" value="XM_009838248.1"/>
</dbReference>
<dbReference type="HAMAP" id="MF_00127">
    <property type="entry name" value="His_tRNA_synth"/>
    <property type="match status" value="1"/>
</dbReference>
<comment type="catalytic activity">
    <reaction evidence="5">
        <text>tRNA(His) + L-histidine + ATP = L-histidyl-tRNA(His) + AMP + diphosphate + H(+)</text>
        <dbReference type="Rhea" id="RHEA:17313"/>
        <dbReference type="Rhea" id="RHEA-COMP:9665"/>
        <dbReference type="Rhea" id="RHEA-COMP:9689"/>
        <dbReference type="ChEBI" id="CHEBI:15378"/>
        <dbReference type="ChEBI" id="CHEBI:30616"/>
        <dbReference type="ChEBI" id="CHEBI:33019"/>
        <dbReference type="ChEBI" id="CHEBI:57595"/>
        <dbReference type="ChEBI" id="CHEBI:78442"/>
        <dbReference type="ChEBI" id="CHEBI:78527"/>
        <dbReference type="ChEBI" id="CHEBI:456215"/>
        <dbReference type="EC" id="6.1.1.21"/>
    </reaction>
</comment>
<dbReference type="InterPro" id="IPR015807">
    <property type="entry name" value="His-tRNA-ligase"/>
</dbReference>
<dbReference type="AlphaFoldDB" id="W4G2V1"/>
<dbReference type="InterPro" id="IPR004516">
    <property type="entry name" value="HisRS/HisZ"/>
</dbReference>
<dbReference type="InterPro" id="IPR006195">
    <property type="entry name" value="aa-tRNA-synth_II"/>
</dbReference>
<evidence type="ECO:0000256" key="2">
    <source>
        <dbReference type="ARBA" id="ARBA00012815"/>
    </source>
</evidence>
<keyword evidence="8" id="KW-0436">Ligase</keyword>
<comment type="similarity">
    <text evidence="1">Belongs to the class-II aminoacyl-tRNA synthetase family.</text>
</comment>
<evidence type="ECO:0000256" key="4">
    <source>
        <dbReference type="ARBA" id="ARBA00030619"/>
    </source>
</evidence>
<feature type="binding site" evidence="6">
    <location>
        <begin position="87"/>
        <end position="89"/>
    </location>
    <ligand>
        <name>L-histidine</name>
        <dbReference type="ChEBI" id="CHEBI:57595"/>
    </ligand>
</feature>
<dbReference type="PANTHER" id="PTHR43707">
    <property type="entry name" value="HISTIDYL-TRNA SYNTHETASE"/>
    <property type="match status" value="1"/>
</dbReference>
<evidence type="ECO:0000256" key="3">
    <source>
        <dbReference type="ARBA" id="ARBA00022741"/>
    </source>
</evidence>
<feature type="binding site" evidence="6">
    <location>
        <position position="135"/>
    </location>
    <ligand>
        <name>L-histidine</name>
        <dbReference type="ChEBI" id="CHEBI:57595"/>
    </ligand>
</feature>
<feature type="binding site" evidence="6">
    <location>
        <position position="131"/>
    </location>
    <ligand>
        <name>L-histidine</name>
        <dbReference type="ChEBI" id="CHEBI:57595"/>
    </ligand>
</feature>
<dbReference type="Pfam" id="PF13393">
    <property type="entry name" value="tRNA-synt_His"/>
    <property type="match status" value="1"/>
</dbReference>
<feature type="binding site" evidence="6">
    <location>
        <position position="117"/>
    </location>
    <ligand>
        <name>L-histidine</name>
        <dbReference type="ChEBI" id="CHEBI:57595"/>
    </ligand>
</feature>
<feature type="domain" description="Aminoacyl-transfer RNA synthetases class-II family profile" evidence="7">
    <location>
        <begin position="1"/>
        <end position="316"/>
    </location>
</feature>
<evidence type="ECO:0000256" key="6">
    <source>
        <dbReference type="PIRSR" id="PIRSR001549-1"/>
    </source>
</evidence>
<dbReference type="GO" id="GO:0006427">
    <property type="term" value="P:histidyl-tRNA aminoacylation"/>
    <property type="evidence" value="ECO:0007669"/>
    <property type="project" value="InterPro"/>
</dbReference>
<dbReference type="EMBL" id="KI913146">
    <property type="protein sequence ID" value="ETV74037.1"/>
    <property type="molecule type" value="Genomic_DNA"/>
</dbReference>
<dbReference type="GeneID" id="20813345"/>
<dbReference type="OrthoDB" id="1906957at2759"/>
<name>W4G2V1_APHAT</name>
<dbReference type="Pfam" id="PF03129">
    <property type="entry name" value="HGTP_anticodon"/>
    <property type="match status" value="1"/>
</dbReference>
<dbReference type="Gene3D" id="3.30.930.10">
    <property type="entry name" value="Bira Bifunctional Protein, Domain 2"/>
    <property type="match status" value="1"/>
</dbReference>
<dbReference type="NCBIfam" id="TIGR00442">
    <property type="entry name" value="hisS"/>
    <property type="match status" value="1"/>
</dbReference>
<feature type="binding site" evidence="6">
    <location>
        <begin position="266"/>
        <end position="267"/>
    </location>
    <ligand>
        <name>L-histidine</name>
        <dbReference type="ChEBI" id="CHEBI:57595"/>
    </ligand>
</feature>